<dbReference type="CDD" id="cd22268">
    <property type="entry name" value="DPBB_RlpA-like"/>
    <property type="match status" value="1"/>
</dbReference>
<keyword evidence="4" id="KW-1185">Reference proteome</keyword>
<dbReference type="Proteomes" id="UP000632222">
    <property type="component" value="Unassembled WGS sequence"/>
</dbReference>
<proteinExistence type="predicted"/>
<name>A0ABQ2CX44_9DEIO</name>
<feature type="signal peptide" evidence="1">
    <location>
        <begin position="1"/>
        <end position="18"/>
    </location>
</feature>
<accession>A0ABQ2CX44</accession>
<protein>
    <recommendedName>
        <fullName evidence="2">RlpA-like protein double-psi beta-barrel domain-containing protein</fullName>
    </recommendedName>
</protein>
<evidence type="ECO:0000313" key="4">
    <source>
        <dbReference type="Proteomes" id="UP000632222"/>
    </source>
</evidence>
<evidence type="ECO:0000259" key="2">
    <source>
        <dbReference type="Pfam" id="PF03330"/>
    </source>
</evidence>
<feature type="domain" description="RlpA-like protein double-psi beta-barrel" evidence="2">
    <location>
        <begin position="40"/>
        <end position="104"/>
    </location>
</feature>
<feature type="chain" id="PRO_5045084957" description="RlpA-like protein double-psi beta-barrel domain-containing protein" evidence="1">
    <location>
        <begin position="19"/>
        <end position="110"/>
    </location>
</feature>
<organism evidence="3 4">
    <name type="scientific">Deinococcus roseus</name>
    <dbReference type="NCBI Taxonomy" id="392414"/>
    <lineage>
        <taxon>Bacteria</taxon>
        <taxon>Thermotogati</taxon>
        <taxon>Deinococcota</taxon>
        <taxon>Deinococci</taxon>
        <taxon>Deinococcales</taxon>
        <taxon>Deinococcaceae</taxon>
        <taxon>Deinococcus</taxon>
    </lineage>
</organism>
<dbReference type="PANTHER" id="PTHR34183:SF8">
    <property type="entry name" value="ENDOLYTIC PEPTIDOGLYCAN TRANSGLYCOSYLASE RLPA-RELATED"/>
    <property type="match status" value="1"/>
</dbReference>
<gene>
    <name evidence="3" type="ORF">GCM10008938_14490</name>
</gene>
<dbReference type="InterPro" id="IPR009009">
    <property type="entry name" value="RlpA-like_DPBB"/>
</dbReference>
<evidence type="ECO:0000256" key="1">
    <source>
        <dbReference type="SAM" id="SignalP"/>
    </source>
</evidence>
<dbReference type="SUPFAM" id="SSF50685">
    <property type="entry name" value="Barwin-like endoglucanases"/>
    <property type="match status" value="1"/>
</dbReference>
<dbReference type="PANTHER" id="PTHR34183">
    <property type="entry name" value="ENDOLYTIC PEPTIDOGLYCAN TRANSGLYCOSYLASE RLPA"/>
    <property type="match status" value="1"/>
</dbReference>
<reference evidence="4" key="1">
    <citation type="journal article" date="2019" name="Int. J. Syst. Evol. Microbiol.">
        <title>The Global Catalogue of Microorganisms (GCM) 10K type strain sequencing project: providing services to taxonomists for standard genome sequencing and annotation.</title>
        <authorList>
            <consortium name="The Broad Institute Genomics Platform"/>
            <consortium name="The Broad Institute Genome Sequencing Center for Infectious Disease"/>
            <person name="Wu L."/>
            <person name="Ma J."/>
        </authorList>
    </citation>
    <scope>NUCLEOTIDE SEQUENCE [LARGE SCALE GENOMIC DNA]</scope>
    <source>
        <strain evidence="4">JCM 14370</strain>
    </source>
</reference>
<sequence length="110" mass="11969">MKYLLAVLLLVFPVSGMAQSNWVQTGFAVYYGGLKDRETTLTAAHPSLPFGTWVEVKHQKTGKTIRVKINDRGPFGNKSRIIDLSTAAARALGIISEGVAPVEIRVVQSN</sequence>
<dbReference type="Pfam" id="PF03330">
    <property type="entry name" value="DPBB_1"/>
    <property type="match status" value="1"/>
</dbReference>
<keyword evidence="1" id="KW-0732">Signal</keyword>
<comment type="caution">
    <text evidence="3">The sequence shown here is derived from an EMBL/GenBank/DDBJ whole genome shotgun (WGS) entry which is preliminary data.</text>
</comment>
<dbReference type="Gene3D" id="2.40.40.10">
    <property type="entry name" value="RlpA-like domain"/>
    <property type="match status" value="1"/>
</dbReference>
<evidence type="ECO:0000313" key="3">
    <source>
        <dbReference type="EMBL" id="GGJ29467.1"/>
    </source>
</evidence>
<dbReference type="RefSeq" id="WP_189001873.1">
    <property type="nucleotide sequence ID" value="NZ_BMOD01000004.1"/>
</dbReference>
<dbReference type="EMBL" id="BMOD01000004">
    <property type="protein sequence ID" value="GGJ29467.1"/>
    <property type="molecule type" value="Genomic_DNA"/>
</dbReference>
<dbReference type="InterPro" id="IPR036908">
    <property type="entry name" value="RlpA-like_sf"/>
</dbReference>